<dbReference type="SUPFAM" id="SSF55729">
    <property type="entry name" value="Acyl-CoA N-acyltransferases (Nat)"/>
    <property type="match status" value="1"/>
</dbReference>
<keyword evidence="1 4" id="KW-0963">Cytoplasm</keyword>
<evidence type="ECO:0000256" key="2">
    <source>
        <dbReference type="ARBA" id="ARBA00022679"/>
    </source>
</evidence>
<dbReference type="GO" id="GO:0071596">
    <property type="term" value="P:ubiquitin-dependent protein catabolic process via the N-end rule pathway"/>
    <property type="evidence" value="ECO:0007669"/>
    <property type="project" value="InterPro"/>
</dbReference>
<keyword evidence="2 4" id="KW-0808">Transferase</keyword>
<comment type="catalytic activity">
    <reaction evidence="4">
        <text>N-terminal L-glutamyl-[protein] + L-leucyl-tRNA(Leu) = N-terminal L-leucyl-L-glutamyl-[protein] + tRNA(Leu) + H(+)</text>
        <dbReference type="Rhea" id="RHEA:50412"/>
        <dbReference type="Rhea" id="RHEA-COMP:9613"/>
        <dbReference type="Rhea" id="RHEA-COMP:9622"/>
        <dbReference type="Rhea" id="RHEA-COMP:12664"/>
        <dbReference type="Rhea" id="RHEA-COMP:12668"/>
        <dbReference type="ChEBI" id="CHEBI:15378"/>
        <dbReference type="ChEBI" id="CHEBI:64721"/>
        <dbReference type="ChEBI" id="CHEBI:78442"/>
        <dbReference type="ChEBI" id="CHEBI:78494"/>
        <dbReference type="ChEBI" id="CHEBI:133041"/>
        <dbReference type="EC" id="2.3.2.29"/>
    </reaction>
</comment>
<dbReference type="Pfam" id="PF04377">
    <property type="entry name" value="ATE_C"/>
    <property type="match status" value="1"/>
</dbReference>
<evidence type="ECO:0000259" key="5">
    <source>
        <dbReference type="Pfam" id="PF04376"/>
    </source>
</evidence>
<evidence type="ECO:0000313" key="7">
    <source>
        <dbReference type="EMBL" id="PRQ01172.1"/>
    </source>
</evidence>
<evidence type="ECO:0000313" key="8">
    <source>
        <dbReference type="Proteomes" id="UP000238823"/>
    </source>
</evidence>
<feature type="domain" description="N-end rule aminoacyl transferase C-terminal" evidence="6">
    <location>
        <begin position="146"/>
        <end position="268"/>
    </location>
</feature>
<sequence length="291" mass="32782">MLAGPVALAGACYGDCVWVRQPNSPFEPNRMSVGTRRPRLLDGHPPELLVYDEDTSCPYLDARVARLPMRLPTRPLTAAEFSERLHVGDRRQGLVLYRPNCPTCNACEAIRLDVHTFASNKTQRRIYRRGRERFRVEIGPPALSAEKVALYNKHKTGRGLMGEGDPIDETGYGAFLVDSCADSFEIRYFVNDGELAGVAIVDRGTDALSAVYTYFDPDLKDLSPGVFSILEQVELCKRTGLRWLYLGLYVSECPSMAYKSLYLPHERLHDGRWALYDRRSDGTIGRVDDDE</sequence>
<dbReference type="InterPro" id="IPR007472">
    <property type="entry name" value="N-end_Aminoacyl_Trfase_C"/>
</dbReference>
<evidence type="ECO:0000259" key="6">
    <source>
        <dbReference type="Pfam" id="PF04377"/>
    </source>
</evidence>
<comment type="caution">
    <text evidence="7">The sequence shown here is derived from an EMBL/GenBank/DDBJ whole genome shotgun (WGS) entry which is preliminary data.</text>
</comment>
<evidence type="ECO:0000256" key="3">
    <source>
        <dbReference type="ARBA" id="ARBA00023315"/>
    </source>
</evidence>
<dbReference type="GO" id="GO:0004057">
    <property type="term" value="F:arginyl-tRNA--protein transferase activity"/>
    <property type="evidence" value="ECO:0007669"/>
    <property type="project" value="InterPro"/>
</dbReference>
<organism evidence="7 8">
    <name type="scientific">Enhygromyxa salina</name>
    <dbReference type="NCBI Taxonomy" id="215803"/>
    <lineage>
        <taxon>Bacteria</taxon>
        <taxon>Pseudomonadati</taxon>
        <taxon>Myxococcota</taxon>
        <taxon>Polyangia</taxon>
        <taxon>Nannocystales</taxon>
        <taxon>Nannocystaceae</taxon>
        <taxon>Enhygromyxa</taxon>
    </lineage>
</organism>
<dbReference type="AlphaFoldDB" id="A0A2S9Y7Y7"/>
<dbReference type="NCBIfam" id="NF002346">
    <property type="entry name" value="PRK01305.2-3"/>
    <property type="match status" value="1"/>
</dbReference>
<comment type="subcellular location">
    <subcellularLocation>
        <location evidence="4">Cytoplasm</location>
    </subcellularLocation>
</comment>
<dbReference type="GO" id="GO:0008914">
    <property type="term" value="F:leucyl-tRNA--protein transferase activity"/>
    <property type="evidence" value="ECO:0007669"/>
    <property type="project" value="UniProtKB-UniRule"/>
</dbReference>
<feature type="domain" description="N-end aminoacyl transferase N-terminal" evidence="5">
    <location>
        <begin position="56"/>
        <end position="125"/>
    </location>
</feature>
<dbReference type="HAMAP" id="MF_00689">
    <property type="entry name" value="Bpt"/>
    <property type="match status" value="1"/>
</dbReference>
<proteinExistence type="inferred from homology"/>
<name>A0A2S9Y7Y7_9BACT</name>
<dbReference type="InterPro" id="IPR007471">
    <property type="entry name" value="N-end_Aminoacyl_Trfase_N"/>
</dbReference>
<dbReference type="PANTHER" id="PTHR21367">
    <property type="entry name" value="ARGININE-TRNA-PROTEIN TRANSFERASE 1"/>
    <property type="match status" value="1"/>
</dbReference>
<comment type="similarity">
    <text evidence="4">Belongs to the R-transferase family. Bpt subfamily.</text>
</comment>
<dbReference type="InterPro" id="IPR030700">
    <property type="entry name" value="N-end_Aminoacyl_Trfase"/>
</dbReference>
<dbReference type="PANTHER" id="PTHR21367:SF1">
    <property type="entry name" value="ARGINYL-TRNA--PROTEIN TRANSFERASE 1"/>
    <property type="match status" value="1"/>
</dbReference>
<accession>A0A2S9Y7Y7</accession>
<dbReference type="InterPro" id="IPR017138">
    <property type="entry name" value="Asp_Glu_LeuTrfase"/>
</dbReference>
<gene>
    <name evidence="4" type="primary">bpt</name>
    <name evidence="7" type="ORF">ENSA7_57770</name>
</gene>
<reference evidence="7 8" key="1">
    <citation type="submission" date="2018-03" db="EMBL/GenBank/DDBJ databases">
        <title>Draft Genome Sequences of the Obligatory Marine Myxobacteria Enhygromyxa salina SWB007.</title>
        <authorList>
            <person name="Poehlein A."/>
            <person name="Moghaddam J.A."/>
            <person name="Harms H."/>
            <person name="Alanjari M."/>
            <person name="Koenig G.M."/>
            <person name="Daniel R."/>
            <person name="Schaeberle T.F."/>
        </authorList>
    </citation>
    <scope>NUCLEOTIDE SEQUENCE [LARGE SCALE GENOMIC DNA]</scope>
    <source>
        <strain evidence="7 8">SWB007</strain>
    </source>
</reference>
<comment type="function">
    <text evidence="4">Functions in the N-end rule pathway of protein degradation where it conjugates Leu from its aminoacyl-tRNA to the N-termini of proteins containing an N-terminal aspartate or glutamate.</text>
</comment>
<dbReference type="EMBL" id="PVNL01000117">
    <property type="protein sequence ID" value="PRQ01172.1"/>
    <property type="molecule type" value="Genomic_DNA"/>
</dbReference>
<evidence type="ECO:0000256" key="1">
    <source>
        <dbReference type="ARBA" id="ARBA00022490"/>
    </source>
</evidence>
<dbReference type="Proteomes" id="UP000238823">
    <property type="component" value="Unassembled WGS sequence"/>
</dbReference>
<dbReference type="Pfam" id="PF04376">
    <property type="entry name" value="ATE_N"/>
    <property type="match status" value="1"/>
</dbReference>
<dbReference type="InterPro" id="IPR016181">
    <property type="entry name" value="Acyl_CoA_acyltransferase"/>
</dbReference>
<dbReference type="EC" id="2.3.2.29" evidence="4"/>
<protein>
    <recommendedName>
        <fullName evidence="4">Aspartate/glutamate leucyltransferase</fullName>
        <ecNumber evidence="4">2.3.2.29</ecNumber>
    </recommendedName>
</protein>
<comment type="catalytic activity">
    <reaction evidence="4">
        <text>N-terminal L-aspartyl-[protein] + L-leucyl-tRNA(Leu) = N-terminal L-leucyl-L-aspartyl-[protein] + tRNA(Leu) + H(+)</text>
        <dbReference type="Rhea" id="RHEA:50420"/>
        <dbReference type="Rhea" id="RHEA-COMP:9613"/>
        <dbReference type="Rhea" id="RHEA-COMP:9622"/>
        <dbReference type="Rhea" id="RHEA-COMP:12669"/>
        <dbReference type="Rhea" id="RHEA-COMP:12674"/>
        <dbReference type="ChEBI" id="CHEBI:15378"/>
        <dbReference type="ChEBI" id="CHEBI:64720"/>
        <dbReference type="ChEBI" id="CHEBI:78442"/>
        <dbReference type="ChEBI" id="CHEBI:78494"/>
        <dbReference type="ChEBI" id="CHEBI:133042"/>
        <dbReference type="EC" id="2.3.2.29"/>
    </reaction>
</comment>
<keyword evidence="3 4" id="KW-0012">Acyltransferase</keyword>
<dbReference type="GO" id="GO:0005737">
    <property type="term" value="C:cytoplasm"/>
    <property type="evidence" value="ECO:0007669"/>
    <property type="project" value="UniProtKB-SubCell"/>
</dbReference>
<evidence type="ECO:0000256" key="4">
    <source>
        <dbReference type="HAMAP-Rule" id="MF_00689"/>
    </source>
</evidence>